<evidence type="ECO:0000256" key="6">
    <source>
        <dbReference type="PIRSR" id="PIRSR604808-1"/>
    </source>
</evidence>
<dbReference type="InterPro" id="IPR004808">
    <property type="entry name" value="AP_endonuc_1"/>
</dbReference>
<feature type="active site" description="Proton donor/acceptor" evidence="6">
    <location>
        <position position="147"/>
    </location>
</feature>
<dbReference type="NCBIfam" id="TIGR00195">
    <property type="entry name" value="exoDNase_III"/>
    <property type="match status" value="1"/>
</dbReference>
<dbReference type="GO" id="GO:0008311">
    <property type="term" value="F:double-stranded DNA 3'-5' DNA exonuclease activity"/>
    <property type="evidence" value="ECO:0007669"/>
    <property type="project" value="TreeGrafter"/>
</dbReference>
<name>A0A177NV97_9GAMM</name>
<evidence type="ECO:0000313" key="11">
    <source>
        <dbReference type="Proteomes" id="UP000077628"/>
    </source>
</evidence>
<feature type="binding site" evidence="7">
    <location>
        <position position="244"/>
    </location>
    <ligand>
        <name>Mg(2+)</name>
        <dbReference type="ChEBI" id="CHEBI:18420"/>
        <label>1</label>
    </ligand>
</feature>
<dbReference type="PROSITE" id="PS00727">
    <property type="entry name" value="AP_NUCLEASE_F1_2"/>
    <property type="match status" value="1"/>
</dbReference>
<feature type="binding site" evidence="7">
    <location>
        <position position="7"/>
    </location>
    <ligand>
        <name>Mg(2+)</name>
        <dbReference type="ChEBI" id="CHEBI:18420"/>
        <label>1</label>
    </ligand>
</feature>
<dbReference type="CDD" id="cd09087">
    <property type="entry name" value="Ape1-like_AP-endo"/>
    <property type="match status" value="1"/>
</dbReference>
<evidence type="ECO:0000256" key="8">
    <source>
        <dbReference type="PIRSR" id="PIRSR604808-3"/>
    </source>
</evidence>
<feature type="site" description="Important for catalytic activity" evidence="8">
    <location>
        <position position="219"/>
    </location>
</feature>
<comment type="cofactor">
    <cofactor evidence="1">
        <name>Mn(2+)</name>
        <dbReference type="ChEBI" id="CHEBI:29035"/>
    </cofactor>
</comment>
<protein>
    <submittedName>
        <fullName evidence="10">Exodeoxyribonuclease III</fullName>
    </submittedName>
</protein>
<evidence type="ECO:0000259" key="9">
    <source>
        <dbReference type="Pfam" id="PF03372"/>
    </source>
</evidence>
<dbReference type="OrthoDB" id="9803914at2"/>
<dbReference type="GO" id="GO:0046872">
    <property type="term" value="F:metal ion binding"/>
    <property type="evidence" value="ECO:0007669"/>
    <property type="project" value="UniProtKB-KW"/>
</dbReference>
<keyword evidence="5 7" id="KW-0460">Magnesium</keyword>
<accession>A0A177NV97</accession>
<dbReference type="PROSITE" id="PS51435">
    <property type="entry name" value="AP_NUCLEASE_F1_4"/>
    <property type="match status" value="1"/>
</dbReference>
<comment type="caution">
    <text evidence="10">The sequence shown here is derived from an EMBL/GenBank/DDBJ whole genome shotgun (WGS) entry which is preliminary data.</text>
</comment>
<dbReference type="PANTHER" id="PTHR22748:SF6">
    <property type="entry name" value="DNA-(APURINIC OR APYRIMIDINIC SITE) ENDONUCLEASE"/>
    <property type="match status" value="1"/>
</dbReference>
<keyword evidence="4" id="KW-0378">Hydrolase</keyword>
<comment type="similarity">
    <text evidence="2">Belongs to the DNA repair enzymes AP/ExoA family.</text>
</comment>
<keyword evidence="7" id="KW-0464">Manganese</keyword>
<organism evidence="10 11">
    <name type="scientific">Methylomonas koyamae</name>
    <dbReference type="NCBI Taxonomy" id="702114"/>
    <lineage>
        <taxon>Bacteria</taxon>
        <taxon>Pseudomonadati</taxon>
        <taxon>Pseudomonadota</taxon>
        <taxon>Gammaproteobacteria</taxon>
        <taxon>Methylococcales</taxon>
        <taxon>Methylococcaceae</taxon>
        <taxon>Methylomonas</taxon>
    </lineage>
</organism>
<dbReference type="InterPro" id="IPR020848">
    <property type="entry name" value="AP_endonuclease_F1_CS"/>
</dbReference>
<feature type="binding site" evidence="7">
    <location>
        <position position="149"/>
    </location>
    <ligand>
        <name>Mg(2+)</name>
        <dbReference type="ChEBI" id="CHEBI:18420"/>
        <label>1</label>
    </ligand>
</feature>
<dbReference type="InterPro" id="IPR005135">
    <property type="entry name" value="Endo/exonuclease/phosphatase"/>
</dbReference>
<dbReference type="AlphaFoldDB" id="A0A177NV97"/>
<dbReference type="GO" id="GO:0008081">
    <property type="term" value="F:phosphoric diester hydrolase activity"/>
    <property type="evidence" value="ECO:0007669"/>
    <property type="project" value="TreeGrafter"/>
</dbReference>
<feature type="site" description="Interaction with DNA substrate" evidence="8">
    <location>
        <position position="245"/>
    </location>
</feature>
<feature type="binding site" evidence="7">
    <location>
        <position position="35"/>
    </location>
    <ligand>
        <name>Mg(2+)</name>
        <dbReference type="ChEBI" id="CHEBI:18420"/>
        <label>1</label>
    </ligand>
</feature>
<evidence type="ECO:0000256" key="2">
    <source>
        <dbReference type="ARBA" id="ARBA00007092"/>
    </source>
</evidence>
<dbReference type="NCBIfam" id="TIGR00633">
    <property type="entry name" value="xth"/>
    <property type="match status" value="1"/>
</dbReference>
<feature type="site" description="Transition state stabilizer" evidence="8">
    <location>
        <position position="149"/>
    </location>
</feature>
<feature type="active site" evidence="6">
    <location>
        <position position="108"/>
    </location>
</feature>
<dbReference type="PANTHER" id="PTHR22748">
    <property type="entry name" value="AP ENDONUCLEASE"/>
    <property type="match status" value="1"/>
</dbReference>
<dbReference type="InterPro" id="IPR036691">
    <property type="entry name" value="Endo/exonu/phosph_ase_sf"/>
</dbReference>
<keyword evidence="11" id="KW-1185">Reference proteome</keyword>
<feature type="binding site" evidence="7">
    <location>
        <position position="147"/>
    </location>
    <ligand>
        <name>Mg(2+)</name>
        <dbReference type="ChEBI" id="CHEBI:18420"/>
        <label>1</label>
    </ligand>
</feature>
<evidence type="ECO:0000256" key="5">
    <source>
        <dbReference type="ARBA" id="ARBA00022842"/>
    </source>
</evidence>
<dbReference type="GO" id="GO:0006284">
    <property type="term" value="P:base-excision repair"/>
    <property type="evidence" value="ECO:0007669"/>
    <property type="project" value="TreeGrafter"/>
</dbReference>
<evidence type="ECO:0000313" key="10">
    <source>
        <dbReference type="EMBL" id="OAI21966.1"/>
    </source>
</evidence>
<evidence type="ECO:0000256" key="7">
    <source>
        <dbReference type="PIRSR" id="PIRSR604808-2"/>
    </source>
</evidence>
<evidence type="ECO:0000256" key="3">
    <source>
        <dbReference type="ARBA" id="ARBA00022723"/>
    </source>
</evidence>
<dbReference type="Proteomes" id="UP000077628">
    <property type="component" value="Unassembled WGS sequence"/>
</dbReference>
<dbReference type="SUPFAM" id="SSF56219">
    <property type="entry name" value="DNase I-like"/>
    <property type="match status" value="1"/>
</dbReference>
<dbReference type="PROSITE" id="PS00728">
    <property type="entry name" value="AP_NUCLEASE_F1_3"/>
    <property type="match status" value="1"/>
</dbReference>
<proteinExistence type="inferred from homology"/>
<dbReference type="GO" id="GO:0003906">
    <property type="term" value="F:DNA-(apurinic or apyrimidinic site) endonuclease activity"/>
    <property type="evidence" value="ECO:0007669"/>
    <property type="project" value="TreeGrafter"/>
</dbReference>
<feature type="domain" description="Endonuclease/exonuclease/phosphatase" evidence="9">
    <location>
        <begin position="4"/>
        <end position="245"/>
    </location>
</feature>
<dbReference type="EMBL" id="LUUK01000086">
    <property type="protein sequence ID" value="OAI21966.1"/>
    <property type="molecule type" value="Genomic_DNA"/>
</dbReference>
<dbReference type="Gene3D" id="3.60.10.10">
    <property type="entry name" value="Endonuclease/exonuclease/phosphatase"/>
    <property type="match status" value="1"/>
</dbReference>
<feature type="active site" description="Proton acceptor" evidence="6">
    <location>
        <position position="245"/>
    </location>
</feature>
<dbReference type="RefSeq" id="WP_064026688.1">
    <property type="nucleotide sequence ID" value="NZ_LUUK01000086.1"/>
</dbReference>
<comment type="cofactor">
    <cofactor evidence="7">
        <name>Mg(2+)</name>
        <dbReference type="ChEBI" id="CHEBI:18420"/>
    </cofactor>
    <cofactor evidence="7">
        <name>Mn(2+)</name>
        <dbReference type="ChEBI" id="CHEBI:29035"/>
    </cofactor>
    <text evidence="7">Probably binds two magnesium or manganese ions per subunit.</text>
</comment>
<feature type="binding site" evidence="7">
    <location>
        <position position="245"/>
    </location>
    <ligand>
        <name>Mg(2+)</name>
        <dbReference type="ChEBI" id="CHEBI:18420"/>
        <label>1</label>
    </ligand>
</feature>
<dbReference type="Pfam" id="PF03372">
    <property type="entry name" value="Exo_endo_phos"/>
    <property type="match status" value="1"/>
</dbReference>
<evidence type="ECO:0000256" key="4">
    <source>
        <dbReference type="ARBA" id="ARBA00022801"/>
    </source>
</evidence>
<dbReference type="STRING" id="702114.A1355_22865"/>
<reference evidence="11" key="1">
    <citation type="submission" date="2016-03" db="EMBL/GenBank/DDBJ databases">
        <authorList>
            <person name="Heylen K."/>
            <person name="De Vos P."/>
            <person name="Vekeman B."/>
        </authorList>
    </citation>
    <scope>NUCLEOTIDE SEQUENCE [LARGE SCALE GENOMIC DNA]</scope>
    <source>
        <strain evidence="11">R-45383</strain>
    </source>
</reference>
<keyword evidence="3 7" id="KW-0479">Metal-binding</keyword>
<gene>
    <name evidence="10" type="ORF">A1355_22865</name>
</gene>
<dbReference type="GO" id="GO:0003677">
    <property type="term" value="F:DNA binding"/>
    <property type="evidence" value="ECO:0007669"/>
    <property type="project" value="InterPro"/>
</dbReference>
<evidence type="ECO:0000256" key="1">
    <source>
        <dbReference type="ARBA" id="ARBA00001936"/>
    </source>
</evidence>
<sequence length="255" mass="28218">MKIVSWNVNGIRAVQGKGFAETLARIDADCLLLQETKAQEDQVAQALAGIAGYHVHANSAERKGYSGVALLCRREPLQILRDIGQAEHDLEGRVIAAEYEGFYLVNVYVPNSGDGLSRLEYRQTWDRAFGDYLADLQSRKPVIVGGDFNVAHQAIDIARPKANYNKSAGYTQAEIDGFGGILARGLVDSFRHFHPDEVAYSWWSYRANAREKNIGWRIDYLLASEPLLPGIQSAFILPEITGSDHCPVGIDLQLA</sequence>